<comment type="caution">
    <text evidence="2">The sequence shown here is derived from an EMBL/GenBank/DDBJ whole genome shotgun (WGS) entry which is preliminary data.</text>
</comment>
<keyword evidence="3" id="KW-1185">Reference proteome</keyword>
<reference evidence="2 3" key="1">
    <citation type="submission" date="2020-05" db="EMBL/GenBank/DDBJ databases">
        <title>Identification and distribution of gene clusters putatively required for synthesis of sphingolipid metabolism inhibitors in phylogenetically diverse species of the filamentous fungus Fusarium.</title>
        <authorList>
            <person name="Kim H.-S."/>
            <person name="Busman M."/>
            <person name="Brown D.W."/>
            <person name="Divon H."/>
            <person name="Uhlig S."/>
            <person name="Proctor R.H."/>
        </authorList>
    </citation>
    <scope>NUCLEOTIDE SEQUENCE [LARGE SCALE GENOMIC DNA]</scope>
    <source>
        <strain evidence="2 3">NRRL 20693</strain>
    </source>
</reference>
<organism evidence="2 3">
    <name type="scientific">Fusarium heterosporum</name>
    <dbReference type="NCBI Taxonomy" id="42747"/>
    <lineage>
        <taxon>Eukaryota</taxon>
        <taxon>Fungi</taxon>
        <taxon>Dikarya</taxon>
        <taxon>Ascomycota</taxon>
        <taxon>Pezizomycotina</taxon>
        <taxon>Sordariomycetes</taxon>
        <taxon>Hypocreomycetidae</taxon>
        <taxon>Hypocreales</taxon>
        <taxon>Nectriaceae</taxon>
        <taxon>Fusarium</taxon>
        <taxon>Fusarium heterosporum species complex</taxon>
    </lineage>
</organism>
<evidence type="ECO:0000313" key="2">
    <source>
        <dbReference type="EMBL" id="KAF5662963.1"/>
    </source>
</evidence>
<sequence>MRSSAILSGLMASAVSADVQLVWQHAKASGQTALSAYDGSSLVAQSCSSFISDASHNIDFSDVDENGFGNFTVGAEKYLVHSKAEYSGGPICTKKFGADATVVECSGINWKPSAEAKIEKECHAEDEANSALRSLTSIPSSMAKREANPLVPPCSNVRETVLVGDGDPHQNYFHKQLSEVISCGSAQSCSVSENESKSFTIGWTASVTPVAWVNGGFSVSLSWTTGNAYSCSGGHGEDVCIWYKTAHTAYTVQNRERVTGPCATDGKWHFTSDPFVMFSPNEGNRGGGYYCVVGTCRAQGDAYWDYSGRAGGP</sequence>
<keyword evidence="1" id="KW-0732">Signal</keyword>
<gene>
    <name evidence="2" type="ORF">FHETE_7708</name>
</gene>
<accession>A0A8H5T4P7</accession>
<dbReference type="AlphaFoldDB" id="A0A8H5T4P7"/>
<proteinExistence type="predicted"/>
<evidence type="ECO:0000256" key="1">
    <source>
        <dbReference type="SAM" id="SignalP"/>
    </source>
</evidence>
<feature type="chain" id="PRO_5034963507" evidence="1">
    <location>
        <begin position="18"/>
        <end position="313"/>
    </location>
</feature>
<evidence type="ECO:0000313" key="3">
    <source>
        <dbReference type="Proteomes" id="UP000567885"/>
    </source>
</evidence>
<dbReference type="EMBL" id="JAAGWQ010000154">
    <property type="protein sequence ID" value="KAF5662963.1"/>
    <property type="molecule type" value="Genomic_DNA"/>
</dbReference>
<dbReference type="Proteomes" id="UP000567885">
    <property type="component" value="Unassembled WGS sequence"/>
</dbReference>
<feature type="signal peptide" evidence="1">
    <location>
        <begin position="1"/>
        <end position="17"/>
    </location>
</feature>
<name>A0A8H5T4P7_FUSHE</name>
<protein>
    <submittedName>
        <fullName evidence="2">Uncharacterized protein</fullName>
    </submittedName>
</protein>
<dbReference type="OrthoDB" id="3641682at2759"/>